<dbReference type="PATRIC" id="fig|1291052.5.peg.179"/>
<dbReference type="GO" id="GO:0005737">
    <property type="term" value="C:cytoplasm"/>
    <property type="evidence" value="ECO:0007669"/>
    <property type="project" value="UniProtKB-SubCell"/>
</dbReference>
<dbReference type="CDD" id="cd17991">
    <property type="entry name" value="DEXHc_TRCF"/>
    <property type="match status" value="1"/>
</dbReference>
<evidence type="ECO:0000256" key="1">
    <source>
        <dbReference type="ARBA" id="ARBA00004496"/>
    </source>
</evidence>
<evidence type="ECO:0000256" key="11">
    <source>
        <dbReference type="ARBA" id="ARBA00061399"/>
    </source>
</evidence>
<dbReference type="PROSITE" id="PS51192">
    <property type="entry name" value="HELICASE_ATP_BIND_1"/>
    <property type="match status" value="1"/>
</dbReference>
<dbReference type="InterPro" id="IPR041471">
    <property type="entry name" value="UvrB_inter"/>
</dbReference>
<keyword evidence="6" id="KW-0347">Helicase</keyword>
<dbReference type="Pfam" id="PF02559">
    <property type="entry name" value="CarD_TRCF_RID"/>
    <property type="match status" value="1"/>
</dbReference>
<evidence type="ECO:0000256" key="9">
    <source>
        <dbReference type="ARBA" id="ARBA00023204"/>
    </source>
</evidence>
<dbReference type="SMART" id="SM00490">
    <property type="entry name" value="HELICc"/>
    <property type="match status" value="1"/>
</dbReference>
<comment type="subcellular location">
    <subcellularLocation>
        <location evidence="1 13">Cytoplasm</location>
    </subcellularLocation>
</comment>
<dbReference type="PANTHER" id="PTHR47964:SF1">
    <property type="entry name" value="ATP-DEPENDENT DNA HELICASE HOMOLOG RECG, CHLOROPLASTIC"/>
    <property type="match status" value="1"/>
</dbReference>
<keyword evidence="17" id="KW-1185">Reference proteome</keyword>
<proteinExistence type="inferred from homology"/>
<dbReference type="SMART" id="SM01058">
    <property type="entry name" value="CarD_TRCF"/>
    <property type="match status" value="1"/>
</dbReference>
<protein>
    <recommendedName>
        <fullName evidence="12 13">Transcription-repair-coupling factor</fullName>
        <shortName evidence="13">TRCF</shortName>
        <ecNumber evidence="13">3.6.4.-</ecNumber>
    </recommendedName>
</protein>
<dbReference type="Gene3D" id="2.40.10.170">
    <property type="match status" value="1"/>
</dbReference>
<dbReference type="SMART" id="SM00982">
    <property type="entry name" value="TRCF"/>
    <property type="match status" value="1"/>
</dbReference>
<dbReference type="Pfam" id="PF03461">
    <property type="entry name" value="TRCF"/>
    <property type="match status" value="1"/>
</dbReference>
<dbReference type="NCBIfam" id="TIGR00580">
    <property type="entry name" value="mfd"/>
    <property type="match status" value="1"/>
</dbReference>
<keyword evidence="8 13" id="KW-0238">DNA-binding</keyword>
<evidence type="ECO:0000256" key="8">
    <source>
        <dbReference type="ARBA" id="ARBA00023125"/>
    </source>
</evidence>
<dbReference type="InterPro" id="IPR036101">
    <property type="entry name" value="CarD-like/TRCF_RID_sf"/>
</dbReference>
<dbReference type="Pfam" id="PF00271">
    <property type="entry name" value="Helicase_C"/>
    <property type="match status" value="1"/>
</dbReference>
<dbReference type="InterPro" id="IPR014001">
    <property type="entry name" value="Helicase_ATP-bd"/>
</dbReference>
<dbReference type="InterPro" id="IPR001650">
    <property type="entry name" value="Helicase_C-like"/>
</dbReference>
<dbReference type="InterPro" id="IPR027417">
    <property type="entry name" value="P-loop_NTPase"/>
</dbReference>
<dbReference type="Proteomes" id="UP000051679">
    <property type="component" value="Unassembled WGS sequence"/>
</dbReference>
<keyword evidence="2 13" id="KW-0963">Cytoplasm</keyword>
<evidence type="ECO:0000256" key="13">
    <source>
        <dbReference type="HAMAP-Rule" id="MF_00969"/>
    </source>
</evidence>
<comment type="similarity">
    <text evidence="10 13">In the N-terminal section; belongs to the UvrB family.</text>
</comment>
<dbReference type="OrthoDB" id="9804325at2"/>
<comment type="function">
    <text evidence="13">Couples transcription and DNA repair by recognizing RNA polymerase (RNAP) stalled at DNA lesions. Mediates ATP-dependent release of RNAP and its truncated transcript from the DNA, and recruitment of nucleotide excision repair machinery to the damaged site.</text>
</comment>
<dbReference type="GO" id="GO:0006355">
    <property type="term" value="P:regulation of DNA-templated transcription"/>
    <property type="evidence" value="ECO:0007669"/>
    <property type="project" value="UniProtKB-UniRule"/>
</dbReference>
<evidence type="ECO:0000313" key="16">
    <source>
        <dbReference type="EMBL" id="KRM56196.1"/>
    </source>
</evidence>
<keyword evidence="4 13" id="KW-0227">DNA damage</keyword>
<dbReference type="Gene3D" id="3.40.50.11180">
    <property type="match status" value="1"/>
</dbReference>
<evidence type="ECO:0000256" key="2">
    <source>
        <dbReference type="ARBA" id="ARBA00022490"/>
    </source>
</evidence>
<dbReference type="STRING" id="1291052.FC18_GL000172"/>
<gene>
    <name evidence="13" type="primary">mfd</name>
    <name evidence="16" type="ORF">FC18_GL000172</name>
</gene>
<evidence type="ECO:0000256" key="5">
    <source>
        <dbReference type="ARBA" id="ARBA00022801"/>
    </source>
</evidence>
<dbReference type="GO" id="GO:0003678">
    <property type="term" value="F:DNA helicase activity"/>
    <property type="evidence" value="ECO:0007669"/>
    <property type="project" value="TreeGrafter"/>
</dbReference>
<keyword evidence="5 13" id="KW-0378">Hydrolase</keyword>
<dbReference type="InterPro" id="IPR047112">
    <property type="entry name" value="RecG/Mfd"/>
</dbReference>
<dbReference type="EMBL" id="AYYO01000008">
    <property type="protein sequence ID" value="KRM56196.1"/>
    <property type="molecule type" value="Genomic_DNA"/>
</dbReference>
<dbReference type="AlphaFoldDB" id="A0A0R1ZSL3"/>
<dbReference type="Pfam" id="PF17757">
    <property type="entry name" value="UvrB_inter"/>
    <property type="match status" value="1"/>
</dbReference>
<evidence type="ECO:0000256" key="3">
    <source>
        <dbReference type="ARBA" id="ARBA00022741"/>
    </source>
</evidence>
<dbReference type="FunFam" id="3.40.50.300:FF:000546">
    <property type="entry name" value="Transcription-repair-coupling factor"/>
    <property type="match status" value="1"/>
</dbReference>
<dbReference type="SUPFAM" id="SSF143517">
    <property type="entry name" value="TRCF domain-like"/>
    <property type="match status" value="1"/>
</dbReference>
<evidence type="ECO:0000256" key="7">
    <source>
        <dbReference type="ARBA" id="ARBA00022840"/>
    </source>
</evidence>
<evidence type="ECO:0000256" key="10">
    <source>
        <dbReference type="ARBA" id="ARBA00061104"/>
    </source>
</evidence>
<dbReference type="EC" id="3.6.4.-" evidence="13"/>
<dbReference type="InterPro" id="IPR004576">
    <property type="entry name" value="Mfd"/>
</dbReference>
<feature type="domain" description="Helicase ATP-binding" evidence="14">
    <location>
        <begin position="632"/>
        <end position="793"/>
    </location>
</feature>
<keyword evidence="9 13" id="KW-0234">DNA repair</keyword>
<dbReference type="GO" id="GO:0003684">
    <property type="term" value="F:damaged DNA binding"/>
    <property type="evidence" value="ECO:0007669"/>
    <property type="project" value="InterPro"/>
</dbReference>
<feature type="domain" description="Helicase C-terminal" evidence="15">
    <location>
        <begin position="807"/>
        <end position="968"/>
    </location>
</feature>
<dbReference type="InterPro" id="IPR003711">
    <property type="entry name" value="CarD-like/TRCF_RID"/>
</dbReference>
<dbReference type="Pfam" id="PF00270">
    <property type="entry name" value="DEAD"/>
    <property type="match status" value="1"/>
</dbReference>
<dbReference type="InterPro" id="IPR005118">
    <property type="entry name" value="TRCF_C"/>
</dbReference>
<dbReference type="Gene3D" id="3.30.2060.10">
    <property type="entry name" value="Penicillin-binding protein 1b domain"/>
    <property type="match status" value="1"/>
</dbReference>
<dbReference type="InterPro" id="IPR011545">
    <property type="entry name" value="DEAD/DEAH_box_helicase_dom"/>
</dbReference>
<dbReference type="InterPro" id="IPR037235">
    <property type="entry name" value="TRCF-like_C_D7"/>
</dbReference>
<reference evidence="16 17" key="1">
    <citation type="journal article" date="2015" name="Genome Announc.">
        <title>Expanding the biotechnology potential of lactobacilli through comparative genomics of 213 strains and associated genera.</title>
        <authorList>
            <person name="Sun Z."/>
            <person name="Harris H.M."/>
            <person name="McCann A."/>
            <person name="Guo C."/>
            <person name="Argimon S."/>
            <person name="Zhang W."/>
            <person name="Yang X."/>
            <person name="Jeffery I.B."/>
            <person name="Cooney J.C."/>
            <person name="Kagawa T.F."/>
            <person name="Liu W."/>
            <person name="Song Y."/>
            <person name="Salvetti E."/>
            <person name="Wrobel A."/>
            <person name="Rasinkangas P."/>
            <person name="Parkhill J."/>
            <person name="Rea M.C."/>
            <person name="O'Sullivan O."/>
            <person name="Ritari J."/>
            <person name="Douillard F.P."/>
            <person name="Paul Ross R."/>
            <person name="Yang R."/>
            <person name="Briner A.E."/>
            <person name="Felis G.E."/>
            <person name="de Vos W.M."/>
            <person name="Barrangou R."/>
            <person name="Klaenhammer T.R."/>
            <person name="Caufield P.W."/>
            <person name="Cui Y."/>
            <person name="Zhang H."/>
            <person name="O'Toole P.W."/>
        </authorList>
    </citation>
    <scope>NUCLEOTIDE SEQUENCE [LARGE SCALE GENOMIC DNA]</scope>
    <source>
        <strain evidence="16 17">DSM 20505</strain>
    </source>
</reference>
<comment type="similarity">
    <text evidence="11 13">In the C-terminal section; belongs to the helicase family. RecG subfamily.</text>
</comment>
<evidence type="ECO:0000313" key="17">
    <source>
        <dbReference type="Proteomes" id="UP000051679"/>
    </source>
</evidence>
<dbReference type="GO" id="GO:0005524">
    <property type="term" value="F:ATP binding"/>
    <property type="evidence" value="ECO:0007669"/>
    <property type="project" value="UniProtKB-UniRule"/>
</dbReference>
<dbReference type="GO" id="GO:0000716">
    <property type="term" value="P:transcription-coupled nucleotide-excision repair, DNA damage recognition"/>
    <property type="evidence" value="ECO:0007669"/>
    <property type="project" value="UniProtKB-UniRule"/>
</dbReference>
<evidence type="ECO:0000259" key="14">
    <source>
        <dbReference type="PROSITE" id="PS51192"/>
    </source>
</evidence>
<evidence type="ECO:0000256" key="6">
    <source>
        <dbReference type="ARBA" id="ARBA00022806"/>
    </source>
</evidence>
<evidence type="ECO:0000259" key="15">
    <source>
        <dbReference type="PROSITE" id="PS51194"/>
    </source>
</evidence>
<dbReference type="PANTHER" id="PTHR47964">
    <property type="entry name" value="ATP-DEPENDENT DNA HELICASE HOMOLOG RECG, CHLOROPLASTIC"/>
    <property type="match status" value="1"/>
</dbReference>
<dbReference type="HAMAP" id="MF_00969">
    <property type="entry name" value="TRCF"/>
    <property type="match status" value="1"/>
</dbReference>
<keyword evidence="3 13" id="KW-0547">Nucleotide-binding</keyword>
<organism evidence="16 17">
    <name type="scientific">Lacticaseibacillus sharpeae JCM 1186 = DSM 20505</name>
    <dbReference type="NCBI Taxonomy" id="1291052"/>
    <lineage>
        <taxon>Bacteria</taxon>
        <taxon>Bacillati</taxon>
        <taxon>Bacillota</taxon>
        <taxon>Bacilli</taxon>
        <taxon>Lactobacillales</taxon>
        <taxon>Lactobacillaceae</taxon>
        <taxon>Lacticaseibacillus</taxon>
    </lineage>
</organism>
<evidence type="ECO:0000256" key="12">
    <source>
        <dbReference type="ARBA" id="ARBA00070128"/>
    </source>
</evidence>
<dbReference type="Gene3D" id="3.90.1150.50">
    <property type="entry name" value="Transcription-repair-coupling factor, D7 domain"/>
    <property type="match status" value="1"/>
</dbReference>
<evidence type="ECO:0000256" key="4">
    <source>
        <dbReference type="ARBA" id="ARBA00022763"/>
    </source>
</evidence>
<dbReference type="SUPFAM" id="SSF141259">
    <property type="entry name" value="CarD-like"/>
    <property type="match status" value="1"/>
</dbReference>
<keyword evidence="7 13" id="KW-0067">ATP-binding</keyword>
<comment type="caution">
    <text evidence="16">The sequence shown here is derived from an EMBL/GenBank/DDBJ whole genome shotgun (WGS) entry which is preliminary data.</text>
</comment>
<accession>A0A0R1ZSL3</accession>
<sequence length="1169" mass="130169">MDVISTFGQIPALQELWPKLTAGRHLVTGLTGSAKTMMIAATVAHLQHPVLVVENDRNHADELVADLTNVLPVSSVFAYPVEDVLTVEAAVTSLDARNDRINALNFLLKDEAGVVITSVAGLRRLLPAVPLWQDAQLHVDATTELDPQEVAQQLVAMGYRRDNLVNAPGMFAIRGGIIDVYPLDADQPVRIELFDTEVDSIRNFDADTQRSQDTIDAVDITPASDLIASATQMRDAAVRIRAAAKNAAAVADGDTEAEVVRSFAQAAERVTADLDDGIMPADIAAWTGALYPEKNTVLAYLPKQAVVFFDDYSRILDGDAGAMQEFASAATNPAVAVQPEMRPMQEIERGDKHAHVFLSLFQKGMGNMRLASLTNVQTRAVQQFFSQMPLLKAEADRWAKQGETVAVLIQEPVREPKVLATFRDFDINARLSQDNELIAGQFQIIHGNLASGFELPAEKLVVLTEHDLFNARQVRKVRHQTLANAERLKSYNELHVGDYVVHVNHGIGVYRGIQTLEVDGVHQDYITVEYKDNGQLFIPVTQLNLVQKYVASEGKKPTVNKLGGSEWQKTKRRVAAKIEDIADDLIELYAAREAEKGYAFPSDDGMQRDFESEFPYPETPDQVRSVKEIKHDMERPRPMDRLLVGDVGFGKTEVALRAAFKAIEAGKQVAMLVPTTILAQQHYETMQNRFADFPVNVGMLSRFQTAAQNKETIKQLRDGQMDIVVGTHRLLSKDVTYSDLGLLIIDEEQRFGVKHKEKIKQLRKSVDVLTLTATPIPRTLNMSMLGVRDLSVIETPPTNRYPIQTFVMEQNALATRSAIQRELDRGGQVFYLHNRVEDIQRTVSNLEQLVPEARVVYAHGQMSEVQLESVISDFLHGDADVLVTTTIIETGVDMPNVNTLIIEDADRYGLSQLYQLRGRVGRSSRLAYAYFMYRPGKVLTEVAEKRLAAIRDFTELGSGFKIAMRDLSIRGAGNLLGAQQHGFIDSVGYDLYTQMLQEAVAKRQGHKASIKTDAEVNLDVEAYLPGDYISDPRQKVEIYKRVRQIENHDQEVELQDDLIDRFGDYPEPVATLLTVAKIKRLADTALVDSIKRTDRKLIVRLSKRGTRVAAGEPIFAALSKTKLRATVTTNEDHLVVSLLIERGTPEYLWLAELEHFTEALAGLQTPKNS</sequence>
<dbReference type="RefSeq" id="WP_056975365.1">
    <property type="nucleotide sequence ID" value="NZ_AYYO01000008.1"/>
</dbReference>
<dbReference type="SUPFAM" id="SSF52540">
    <property type="entry name" value="P-loop containing nucleoside triphosphate hydrolases"/>
    <property type="match status" value="4"/>
</dbReference>
<dbReference type="Gene3D" id="3.40.50.300">
    <property type="entry name" value="P-loop containing nucleotide triphosphate hydrolases"/>
    <property type="match status" value="2"/>
</dbReference>
<dbReference type="SMART" id="SM00487">
    <property type="entry name" value="DEXDc"/>
    <property type="match status" value="1"/>
</dbReference>
<name>A0A0R1ZSL3_9LACO</name>
<dbReference type="GO" id="GO:0016787">
    <property type="term" value="F:hydrolase activity"/>
    <property type="evidence" value="ECO:0007669"/>
    <property type="project" value="UniProtKB-KW"/>
</dbReference>
<dbReference type="PROSITE" id="PS51194">
    <property type="entry name" value="HELICASE_CTER"/>
    <property type="match status" value="1"/>
</dbReference>